<keyword evidence="1" id="KW-0812">Transmembrane</keyword>
<protein>
    <submittedName>
        <fullName evidence="2">Uncharacterized protein</fullName>
    </submittedName>
</protein>
<evidence type="ECO:0000256" key="1">
    <source>
        <dbReference type="SAM" id="Phobius"/>
    </source>
</evidence>
<dbReference type="EMBL" id="AMCI01000618">
    <property type="protein sequence ID" value="EJX08467.1"/>
    <property type="molecule type" value="Genomic_DNA"/>
</dbReference>
<keyword evidence="1" id="KW-0472">Membrane</keyword>
<reference evidence="2" key="1">
    <citation type="journal article" date="2012" name="PLoS ONE">
        <title>Gene sets for utilization of primary and secondary nutrition supplies in the distal gut of endangered iberian lynx.</title>
        <authorList>
            <person name="Alcaide M."/>
            <person name="Messina E."/>
            <person name="Richter M."/>
            <person name="Bargiela R."/>
            <person name="Peplies J."/>
            <person name="Huws S.A."/>
            <person name="Newbold C.J."/>
            <person name="Golyshin P.N."/>
            <person name="Simon M.A."/>
            <person name="Lopez G."/>
            <person name="Yakimov M.M."/>
            <person name="Ferrer M."/>
        </authorList>
    </citation>
    <scope>NUCLEOTIDE SEQUENCE</scope>
</reference>
<organism evidence="2">
    <name type="scientific">gut metagenome</name>
    <dbReference type="NCBI Taxonomy" id="749906"/>
    <lineage>
        <taxon>unclassified sequences</taxon>
        <taxon>metagenomes</taxon>
        <taxon>organismal metagenomes</taxon>
    </lineage>
</organism>
<sequence length="35" mass="4165">MFYSIRHFANYALQIAANLHIIYELQGILSFFLFV</sequence>
<feature type="transmembrane region" description="Helical" evidence="1">
    <location>
        <begin position="12"/>
        <end position="34"/>
    </location>
</feature>
<keyword evidence="1" id="KW-1133">Transmembrane helix</keyword>
<dbReference type="AlphaFoldDB" id="J9GKV9"/>
<accession>J9GKV9</accession>
<proteinExistence type="predicted"/>
<gene>
    <name evidence="2" type="ORF">EVA_03426</name>
</gene>
<comment type="caution">
    <text evidence="2">The sequence shown here is derived from an EMBL/GenBank/DDBJ whole genome shotgun (WGS) entry which is preliminary data.</text>
</comment>
<evidence type="ECO:0000313" key="2">
    <source>
        <dbReference type="EMBL" id="EJX08467.1"/>
    </source>
</evidence>
<name>J9GKV9_9ZZZZ</name>